<comment type="similarity">
    <text evidence="2">Belongs to the CDP-alcohol phosphatidyltransferase class-I family.</text>
</comment>
<feature type="transmembrane region" description="Helical" evidence="3">
    <location>
        <begin position="82"/>
        <end position="101"/>
    </location>
</feature>
<evidence type="ECO:0000256" key="2">
    <source>
        <dbReference type="RuleBase" id="RU003750"/>
    </source>
</evidence>
<keyword evidence="1 2" id="KW-0808">Transferase</keyword>
<dbReference type="Gene3D" id="1.20.120.1760">
    <property type="match status" value="1"/>
</dbReference>
<feature type="transmembrane region" description="Helical" evidence="3">
    <location>
        <begin position="46"/>
        <end position="70"/>
    </location>
</feature>
<sequence>MKQIPNIFTLLNLVFGCLAIVVILQNGIAFNTGSNGEYLLDLPERIWLAALFIGLAAVIDFLDGFVARLLKASSEMGKQLDSLADVVSFGVAPGLILYQFLRLSIARESHALDTGVVWLLPAVLVPCAAAYRLARFNIDTSQSYGFKGVPVPAVGLVVASLPLIYWHTESVTLINLLMNRWFLYVIIILLSFLMVSKLPLMAFKFRDYSVKNNLARYLVLAIALLALIFLKWAAMPVIFLAYIVLSLTLKTHQE</sequence>
<reference evidence="4 5" key="1">
    <citation type="submission" date="2015-04" db="EMBL/GenBank/DDBJ databases">
        <title>Whole genome shotgun sequence of Flavihumibacter petaseus NBRC 106054.</title>
        <authorList>
            <person name="Miyazawa S."/>
            <person name="Hosoyama A."/>
            <person name="Hashimoto M."/>
            <person name="Noguchi M."/>
            <person name="Tsuchikane K."/>
            <person name="Ohji S."/>
            <person name="Yamazoe A."/>
            <person name="Ichikawa N."/>
            <person name="Kimura A."/>
            <person name="Fujita N."/>
        </authorList>
    </citation>
    <scope>NUCLEOTIDE SEQUENCE [LARGE SCALE GENOMIC DNA]</scope>
    <source>
        <strain evidence="4 5">NBRC 106054</strain>
    </source>
</reference>
<dbReference type="Pfam" id="PF01066">
    <property type="entry name" value="CDP-OH_P_transf"/>
    <property type="match status" value="1"/>
</dbReference>
<dbReference type="OrthoDB" id="9777147at2"/>
<dbReference type="RefSeq" id="WP_046367179.1">
    <property type="nucleotide sequence ID" value="NZ_BBWV01000001.1"/>
</dbReference>
<feature type="transmembrane region" description="Helical" evidence="3">
    <location>
        <begin position="7"/>
        <end position="26"/>
    </location>
</feature>
<dbReference type="GO" id="GO:0008654">
    <property type="term" value="P:phospholipid biosynthetic process"/>
    <property type="evidence" value="ECO:0007669"/>
    <property type="project" value="InterPro"/>
</dbReference>
<keyword evidence="3" id="KW-0812">Transmembrane</keyword>
<keyword evidence="5" id="KW-1185">Reference proteome</keyword>
<evidence type="ECO:0000313" key="4">
    <source>
        <dbReference type="EMBL" id="GAO41286.1"/>
    </source>
</evidence>
<feature type="transmembrane region" description="Helical" evidence="3">
    <location>
        <begin position="217"/>
        <end position="245"/>
    </location>
</feature>
<dbReference type="PROSITE" id="PS51257">
    <property type="entry name" value="PROKAR_LIPOPROTEIN"/>
    <property type="match status" value="1"/>
</dbReference>
<evidence type="ECO:0000256" key="1">
    <source>
        <dbReference type="ARBA" id="ARBA00022679"/>
    </source>
</evidence>
<evidence type="ECO:0000256" key="3">
    <source>
        <dbReference type="SAM" id="Phobius"/>
    </source>
</evidence>
<proteinExistence type="inferred from homology"/>
<dbReference type="AlphaFoldDB" id="A0A0E9MV24"/>
<dbReference type="InterPro" id="IPR043130">
    <property type="entry name" value="CDP-OH_PTrfase_TM_dom"/>
</dbReference>
<feature type="transmembrane region" description="Helical" evidence="3">
    <location>
        <begin position="116"/>
        <end position="134"/>
    </location>
</feature>
<dbReference type="Proteomes" id="UP000033121">
    <property type="component" value="Unassembled WGS sequence"/>
</dbReference>
<accession>A0A0E9MV24</accession>
<dbReference type="PROSITE" id="PS00379">
    <property type="entry name" value="CDP_ALCOHOL_P_TRANSF"/>
    <property type="match status" value="1"/>
</dbReference>
<name>A0A0E9MV24_9BACT</name>
<evidence type="ECO:0000313" key="5">
    <source>
        <dbReference type="Proteomes" id="UP000033121"/>
    </source>
</evidence>
<feature type="transmembrane region" description="Helical" evidence="3">
    <location>
        <begin position="181"/>
        <end position="205"/>
    </location>
</feature>
<dbReference type="InterPro" id="IPR000462">
    <property type="entry name" value="CDP-OH_P_trans"/>
</dbReference>
<gene>
    <name evidence="4" type="ORF">FPE01S_01_02980</name>
</gene>
<comment type="caution">
    <text evidence="4">The sequence shown here is derived from an EMBL/GenBank/DDBJ whole genome shotgun (WGS) entry which is preliminary data.</text>
</comment>
<keyword evidence="3" id="KW-0472">Membrane</keyword>
<keyword evidence="3" id="KW-1133">Transmembrane helix</keyword>
<dbReference type="GO" id="GO:0016780">
    <property type="term" value="F:phosphotransferase activity, for other substituted phosphate groups"/>
    <property type="evidence" value="ECO:0007669"/>
    <property type="project" value="InterPro"/>
</dbReference>
<dbReference type="InterPro" id="IPR048254">
    <property type="entry name" value="CDP_ALCOHOL_P_TRANSF_CS"/>
</dbReference>
<protein>
    <submittedName>
        <fullName evidence="4">Putative phosphatidylserine synthase</fullName>
    </submittedName>
</protein>
<dbReference type="STRING" id="1220578.FPE01S_01_02980"/>
<organism evidence="4 5">
    <name type="scientific">Flavihumibacter petaseus NBRC 106054</name>
    <dbReference type="NCBI Taxonomy" id="1220578"/>
    <lineage>
        <taxon>Bacteria</taxon>
        <taxon>Pseudomonadati</taxon>
        <taxon>Bacteroidota</taxon>
        <taxon>Chitinophagia</taxon>
        <taxon>Chitinophagales</taxon>
        <taxon>Chitinophagaceae</taxon>
        <taxon>Flavihumibacter</taxon>
    </lineage>
</organism>
<feature type="transmembrane region" description="Helical" evidence="3">
    <location>
        <begin position="146"/>
        <end position="166"/>
    </location>
</feature>
<dbReference type="GO" id="GO:0016020">
    <property type="term" value="C:membrane"/>
    <property type="evidence" value="ECO:0007669"/>
    <property type="project" value="InterPro"/>
</dbReference>
<dbReference type="EMBL" id="BBWV01000001">
    <property type="protein sequence ID" value="GAO41286.1"/>
    <property type="molecule type" value="Genomic_DNA"/>
</dbReference>